<dbReference type="RefSeq" id="WP_136781302.1">
    <property type="nucleotide sequence ID" value="NZ_SWCO01000002.1"/>
</dbReference>
<evidence type="ECO:0000256" key="3">
    <source>
        <dbReference type="ARBA" id="ARBA00022729"/>
    </source>
</evidence>
<evidence type="ECO:0000256" key="2">
    <source>
        <dbReference type="ARBA" id="ARBA00022475"/>
    </source>
</evidence>
<dbReference type="OrthoDB" id="9181810at2"/>
<evidence type="ECO:0000256" key="6">
    <source>
        <dbReference type="ARBA" id="ARBA00023288"/>
    </source>
</evidence>
<dbReference type="InterPro" id="IPR012556">
    <property type="entry name" value="Entericidin"/>
</dbReference>
<name>A0A4U0ZHU3_9ALTE</name>
<sequence>MEMLHSKSLKHVLLAMLITASFGILGGCATIEGAGKDIQSAGEAVEEGAEEASN</sequence>
<protein>
    <submittedName>
        <fullName evidence="7">Entericidin A/B family lipoprotein</fullName>
    </submittedName>
</protein>
<gene>
    <name evidence="7" type="ORF">E5672_05635</name>
</gene>
<dbReference type="EMBL" id="SWCO01000002">
    <property type="protein sequence ID" value="TKB04284.1"/>
    <property type="molecule type" value="Genomic_DNA"/>
</dbReference>
<evidence type="ECO:0000313" key="8">
    <source>
        <dbReference type="Proteomes" id="UP000305471"/>
    </source>
</evidence>
<evidence type="ECO:0000256" key="5">
    <source>
        <dbReference type="ARBA" id="ARBA00023139"/>
    </source>
</evidence>
<keyword evidence="8" id="KW-1185">Reference proteome</keyword>
<organism evidence="7 8">
    <name type="scientific">Alteromonas portus</name>
    <dbReference type="NCBI Taxonomy" id="2565549"/>
    <lineage>
        <taxon>Bacteria</taxon>
        <taxon>Pseudomonadati</taxon>
        <taxon>Pseudomonadota</taxon>
        <taxon>Gammaproteobacteria</taxon>
        <taxon>Alteromonadales</taxon>
        <taxon>Alteromonadaceae</taxon>
        <taxon>Alteromonas/Salinimonas group</taxon>
        <taxon>Alteromonas</taxon>
    </lineage>
</organism>
<accession>A0A4U0ZHU3</accession>
<dbReference type="Pfam" id="PF08085">
    <property type="entry name" value="Entericidin"/>
    <property type="match status" value="1"/>
</dbReference>
<comment type="caution">
    <text evidence="7">The sequence shown here is derived from an EMBL/GenBank/DDBJ whole genome shotgun (WGS) entry which is preliminary data.</text>
</comment>
<keyword evidence="6 7" id="KW-0449">Lipoprotein</keyword>
<evidence type="ECO:0000256" key="1">
    <source>
        <dbReference type="ARBA" id="ARBA00010296"/>
    </source>
</evidence>
<dbReference type="GO" id="GO:0009636">
    <property type="term" value="P:response to toxic substance"/>
    <property type="evidence" value="ECO:0007669"/>
    <property type="project" value="InterPro"/>
</dbReference>
<keyword evidence="5" id="KW-0564">Palmitate</keyword>
<dbReference type="Proteomes" id="UP000305471">
    <property type="component" value="Unassembled WGS sequence"/>
</dbReference>
<reference evidence="7 8" key="1">
    <citation type="submission" date="2019-04" db="EMBL/GenBank/DDBJ databases">
        <title>Alteromonas portus sp. nov., an alginate lyase-excreting marine bacterium.</title>
        <authorList>
            <person name="Huang H."/>
            <person name="Mo K."/>
            <person name="Bao S."/>
        </authorList>
    </citation>
    <scope>NUCLEOTIDE SEQUENCE [LARGE SCALE GENOMIC DNA]</scope>
    <source>
        <strain evidence="7 8">HB161718</strain>
    </source>
</reference>
<keyword evidence="2" id="KW-1003">Cell membrane</keyword>
<keyword evidence="4" id="KW-0472">Membrane</keyword>
<comment type="similarity">
    <text evidence="1">Belongs to the EcnA/EcnB lipoprotein family.</text>
</comment>
<proteinExistence type="inferred from homology"/>
<dbReference type="PROSITE" id="PS51257">
    <property type="entry name" value="PROKAR_LIPOPROTEIN"/>
    <property type="match status" value="1"/>
</dbReference>
<evidence type="ECO:0000313" key="7">
    <source>
        <dbReference type="EMBL" id="TKB04284.1"/>
    </source>
</evidence>
<keyword evidence="3" id="KW-0732">Signal</keyword>
<evidence type="ECO:0000256" key="4">
    <source>
        <dbReference type="ARBA" id="ARBA00023136"/>
    </source>
</evidence>
<dbReference type="AlphaFoldDB" id="A0A4U0ZHU3"/>
<dbReference type="GO" id="GO:0016020">
    <property type="term" value="C:membrane"/>
    <property type="evidence" value="ECO:0007669"/>
    <property type="project" value="InterPro"/>
</dbReference>